<accession>A0A9D2GHV6</accession>
<sequence length="188" mass="20424">MIRGKVPMTKSEVRAVSLSKLELRPDSVLWDIGAGTGSVSVEASFFLPDGQVYAVEKKPEALELIRKNVEKFRRENVTAVAGEAPDVLSGLPDPTHVFLGGTSGRMREILDALRRRNPAVRVVANAISLESLGELVSYLKEENLDGEIVSIQAARSRSVGGYHLMTGQNPVYIISFGGEESPWAEESS</sequence>
<dbReference type="AlphaFoldDB" id="A0A9D2GHV6"/>
<dbReference type="PANTHER" id="PTHR43182">
    <property type="entry name" value="COBALT-PRECORRIN-6B C(15)-METHYLTRANSFERASE (DECARBOXYLATING)"/>
    <property type="match status" value="1"/>
</dbReference>
<reference evidence="6" key="1">
    <citation type="journal article" date="2021" name="PeerJ">
        <title>Extensive microbial diversity within the chicken gut microbiome revealed by metagenomics and culture.</title>
        <authorList>
            <person name="Gilroy R."/>
            <person name="Ravi A."/>
            <person name="Getino M."/>
            <person name="Pursley I."/>
            <person name="Horton D.L."/>
            <person name="Alikhan N.F."/>
            <person name="Baker D."/>
            <person name="Gharbi K."/>
            <person name="Hall N."/>
            <person name="Watson M."/>
            <person name="Adriaenssens E.M."/>
            <person name="Foster-Nyarko E."/>
            <person name="Jarju S."/>
            <person name="Secka A."/>
            <person name="Antonio M."/>
            <person name="Oren A."/>
            <person name="Chaudhuri R.R."/>
            <person name="La Ragione R."/>
            <person name="Hildebrand F."/>
            <person name="Pallen M.J."/>
        </authorList>
    </citation>
    <scope>NUCLEOTIDE SEQUENCE</scope>
    <source>
        <strain evidence="6">ChiBcec1-1093</strain>
    </source>
</reference>
<dbReference type="Pfam" id="PF01135">
    <property type="entry name" value="PCMT"/>
    <property type="match status" value="1"/>
</dbReference>
<dbReference type="Gene3D" id="3.40.50.150">
    <property type="entry name" value="Vaccinia Virus protein VP39"/>
    <property type="match status" value="1"/>
</dbReference>
<evidence type="ECO:0000256" key="1">
    <source>
        <dbReference type="ARBA" id="ARBA00004953"/>
    </source>
</evidence>
<evidence type="ECO:0000256" key="3">
    <source>
        <dbReference type="ARBA" id="ARBA00022603"/>
    </source>
</evidence>
<dbReference type="CDD" id="cd02440">
    <property type="entry name" value="AdoMet_MTases"/>
    <property type="match status" value="1"/>
</dbReference>
<keyword evidence="4" id="KW-0808">Transferase</keyword>
<dbReference type="EMBL" id="DXBC01000079">
    <property type="protein sequence ID" value="HIZ79172.1"/>
    <property type="molecule type" value="Genomic_DNA"/>
</dbReference>
<comment type="caution">
    <text evidence="6">The sequence shown here is derived from an EMBL/GenBank/DDBJ whole genome shotgun (WGS) entry which is preliminary data.</text>
</comment>
<dbReference type="PANTHER" id="PTHR43182:SF1">
    <property type="entry name" value="COBALT-PRECORRIN-7 C(5)-METHYLTRANSFERASE"/>
    <property type="match status" value="1"/>
</dbReference>
<organism evidence="6 7">
    <name type="scientific">Candidatus Lachnoclostridium stercorigallinarum</name>
    <dbReference type="NCBI Taxonomy" id="2838634"/>
    <lineage>
        <taxon>Bacteria</taxon>
        <taxon>Bacillati</taxon>
        <taxon>Bacillota</taxon>
        <taxon>Clostridia</taxon>
        <taxon>Lachnospirales</taxon>
        <taxon>Lachnospiraceae</taxon>
    </lineage>
</organism>
<protein>
    <submittedName>
        <fullName evidence="6">Precorrin-6Y C5,15-methyltransferase (Decarboxylating) subunit CbiT</fullName>
    </submittedName>
</protein>
<dbReference type="NCBIfam" id="TIGR02469">
    <property type="entry name" value="CbiT"/>
    <property type="match status" value="1"/>
</dbReference>
<evidence type="ECO:0000313" key="6">
    <source>
        <dbReference type="EMBL" id="HIZ79172.1"/>
    </source>
</evidence>
<evidence type="ECO:0000256" key="5">
    <source>
        <dbReference type="ARBA" id="ARBA00022691"/>
    </source>
</evidence>
<dbReference type="Proteomes" id="UP000824101">
    <property type="component" value="Unassembled WGS sequence"/>
</dbReference>
<dbReference type="InterPro" id="IPR029063">
    <property type="entry name" value="SAM-dependent_MTases_sf"/>
</dbReference>
<comment type="pathway">
    <text evidence="1">Cofactor biosynthesis; adenosylcobalamin biosynthesis.</text>
</comment>
<dbReference type="GO" id="GO:0008276">
    <property type="term" value="F:protein methyltransferase activity"/>
    <property type="evidence" value="ECO:0007669"/>
    <property type="project" value="InterPro"/>
</dbReference>
<evidence type="ECO:0000313" key="7">
    <source>
        <dbReference type="Proteomes" id="UP000824101"/>
    </source>
</evidence>
<dbReference type="InterPro" id="IPR014008">
    <property type="entry name" value="Cbl_synth_MTase_CbiT"/>
</dbReference>
<dbReference type="GO" id="GO:0032259">
    <property type="term" value="P:methylation"/>
    <property type="evidence" value="ECO:0007669"/>
    <property type="project" value="UniProtKB-KW"/>
</dbReference>
<reference evidence="6" key="2">
    <citation type="submission" date="2021-04" db="EMBL/GenBank/DDBJ databases">
        <authorList>
            <person name="Gilroy R."/>
        </authorList>
    </citation>
    <scope>NUCLEOTIDE SEQUENCE</scope>
    <source>
        <strain evidence="6">ChiBcec1-1093</strain>
    </source>
</reference>
<dbReference type="GO" id="GO:0009236">
    <property type="term" value="P:cobalamin biosynthetic process"/>
    <property type="evidence" value="ECO:0007669"/>
    <property type="project" value="UniProtKB-KW"/>
</dbReference>
<evidence type="ECO:0000256" key="4">
    <source>
        <dbReference type="ARBA" id="ARBA00022679"/>
    </source>
</evidence>
<keyword evidence="2" id="KW-0169">Cobalamin biosynthesis</keyword>
<proteinExistence type="predicted"/>
<gene>
    <name evidence="6" type="primary">cbiT</name>
    <name evidence="6" type="ORF">IAA17_05235</name>
</gene>
<evidence type="ECO:0000256" key="2">
    <source>
        <dbReference type="ARBA" id="ARBA00022573"/>
    </source>
</evidence>
<name>A0A9D2GHV6_9FIRM</name>
<keyword evidence="3" id="KW-0489">Methyltransferase</keyword>
<dbReference type="InterPro" id="IPR050714">
    <property type="entry name" value="Cobalamin_biosynth_MTase"/>
</dbReference>
<dbReference type="SUPFAM" id="SSF53335">
    <property type="entry name" value="S-adenosyl-L-methionine-dependent methyltransferases"/>
    <property type="match status" value="1"/>
</dbReference>
<keyword evidence="5" id="KW-0949">S-adenosyl-L-methionine</keyword>